<organism evidence="18 19">
    <name type="scientific">Nitzschia inconspicua</name>
    <dbReference type="NCBI Taxonomy" id="303405"/>
    <lineage>
        <taxon>Eukaryota</taxon>
        <taxon>Sar</taxon>
        <taxon>Stramenopiles</taxon>
        <taxon>Ochrophyta</taxon>
        <taxon>Bacillariophyta</taxon>
        <taxon>Bacillariophyceae</taxon>
        <taxon>Bacillariophycidae</taxon>
        <taxon>Bacillariales</taxon>
        <taxon>Bacillariaceae</taxon>
        <taxon>Nitzschia</taxon>
    </lineage>
</organism>
<evidence type="ECO:0000256" key="3">
    <source>
        <dbReference type="ARBA" id="ARBA00022454"/>
    </source>
</evidence>
<protein>
    <submittedName>
        <fullName evidence="18">SET methyltransferase domain containing protein</fullName>
    </submittedName>
</protein>
<dbReference type="PROSITE" id="PS50868">
    <property type="entry name" value="POST_SET"/>
    <property type="match status" value="1"/>
</dbReference>
<dbReference type="OrthoDB" id="422362at2759"/>
<feature type="region of interest" description="Disordered" evidence="13">
    <location>
        <begin position="1"/>
        <end position="106"/>
    </location>
</feature>
<gene>
    <name evidence="18" type="ORF">IV203_035400</name>
</gene>
<dbReference type="PROSITE" id="PS50016">
    <property type="entry name" value="ZF_PHD_2"/>
    <property type="match status" value="1"/>
</dbReference>
<dbReference type="SMART" id="SM00508">
    <property type="entry name" value="PostSET"/>
    <property type="match status" value="1"/>
</dbReference>
<accession>A0A9K3LG79</accession>
<dbReference type="InterPro" id="IPR050777">
    <property type="entry name" value="SET2_Histone-Lys_MeTrsfase"/>
</dbReference>
<reference evidence="18" key="2">
    <citation type="submission" date="2021-04" db="EMBL/GenBank/DDBJ databases">
        <authorList>
            <person name="Podell S."/>
        </authorList>
    </citation>
    <scope>NUCLEOTIDE SEQUENCE</scope>
    <source>
        <strain evidence="18">Hildebrandi</strain>
    </source>
</reference>
<sequence length="793" mass="88868">MGKSDSTLTAPSTTGELLDSEFVAPTDKEEGMDDMEKEQSFIQNVSPSESPSPNRKRRKTISTLEGVGVSRSSPNQNDVPSSTNESRGRGEGRTGGREKKNKSKQQDKEDMTWICAECKEADCGLVTKQQTLSDSNNSTDPSNQLSAPEDSFLICDGACHRIFHVPCAGLSKIPDTEDDWLCKDCTRKEHACAFCSQYGSDFVDVFPCQDEICGLFFHESCLQTHHVEYEYDSNDETLSTTAKSTSEDEDLEEEVAKIPLFTCPAHQCWTCTQKDMIQLEKEEEAAQRSQSSSSSAKKNKRKKKKQSIFQSKSGRLFQCLYCPTAYHVTCLPPVSRFHELAVLCHEHAMSHRLPELDMSDSIQSQLEDKADQTFRRIHGIRTGSNKRKKGILSVRGASANPFFPGLRGDRLDSKELEMLRIVKETASVPEATEHESITTVETVSVQSSSTVSMVLDGDLPFCLPVDMKDEVYSKPPPYIHIQSLKYDADKSNRPKKILSTGTEEQEKCSCTKSCSDDCFNRLTMAECTGPANCNLGATDCGNRSLGKRQFVKCQPKRERGKGWGLATLEFIPKGKLVQEYMGEVINEAEKERRLISWNEEHPNDPNFYVMALSGGYYVDAREYANLARFINHSCDPNCKVSSINVKGYIRNGIYSIRDIQPGEFLSYDYHFDTKQGDRFVCRCGAANCRGTMKGHGKDGSTKQPATWKEAKARYDADKKFLEEAEKSRVVSLVDTLLPCAEHPNETIASGPLLKHRREAICSRIFLWRNLKHGSDFVSRNSRLEKKAVVAKTT</sequence>
<evidence type="ECO:0000256" key="12">
    <source>
        <dbReference type="PROSITE-ProRule" id="PRU00146"/>
    </source>
</evidence>
<dbReference type="SMART" id="SM00249">
    <property type="entry name" value="PHD"/>
    <property type="match status" value="3"/>
</dbReference>
<dbReference type="InterPro" id="IPR006560">
    <property type="entry name" value="AWS_dom"/>
</dbReference>
<dbReference type="GO" id="GO:0032259">
    <property type="term" value="P:methylation"/>
    <property type="evidence" value="ECO:0007669"/>
    <property type="project" value="UniProtKB-KW"/>
</dbReference>
<dbReference type="Proteomes" id="UP000693970">
    <property type="component" value="Unassembled WGS sequence"/>
</dbReference>
<keyword evidence="10" id="KW-0862">Zinc</keyword>
<dbReference type="SMART" id="SM00570">
    <property type="entry name" value="AWS"/>
    <property type="match status" value="1"/>
</dbReference>
<proteinExistence type="predicted"/>
<evidence type="ECO:0000313" key="18">
    <source>
        <dbReference type="EMBL" id="KAG7360301.1"/>
    </source>
</evidence>
<dbReference type="SMART" id="SM00317">
    <property type="entry name" value="SET"/>
    <property type="match status" value="1"/>
</dbReference>
<feature type="domain" description="PHD-type" evidence="14">
    <location>
        <begin position="112"/>
        <end position="188"/>
    </location>
</feature>
<keyword evidence="5" id="KW-0808">Transferase</keyword>
<evidence type="ECO:0000256" key="4">
    <source>
        <dbReference type="ARBA" id="ARBA00022603"/>
    </source>
</evidence>
<dbReference type="GO" id="GO:0005634">
    <property type="term" value="C:nucleus"/>
    <property type="evidence" value="ECO:0007669"/>
    <property type="project" value="UniProtKB-SubCell"/>
</dbReference>
<evidence type="ECO:0000256" key="9">
    <source>
        <dbReference type="ARBA" id="ARBA00022771"/>
    </source>
</evidence>
<dbReference type="PROSITE" id="PS51215">
    <property type="entry name" value="AWS"/>
    <property type="match status" value="1"/>
</dbReference>
<keyword evidence="3" id="KW-0158">Chromosome</keyword>
<keyword evidence="6" id="KW-0949">S-adenosyl-L-methionine</keyword>
<dbReference type="Pfam" id="PF23004">
    <property type="entry name" value="PHDvar_NSD"/>
    <property type="match status" value="1"/>
</dbReference>
<evidence type="ECO:0000256" key="2">
    <source>
        <dbReference type="ARBA" id="ARBA00004286"/>
    </source>
</evidence>
<keyword evidence="4 18" id="KW-0489">Methyltransferase</keyword>
<feature type="compositionally biased region" description="Basic residues" evidence="13">
    <location>
        <begin position="297"/>
        <end position="306"/>
    </location>
</feature>
<dbReference type="InterPro" id="IPR001965">
    <property type="entry name" value="Znf_PHD"/>
</dbReference>
<dbReference type="Pfam" id="PF00856">
    <property type="entry name" value="SET"/>
    <property type="match status" value="1"/>
</dbReference>
<evidence type="ECO:0000259" key="16">
    <source>
        <dbReference type="PROSITE" id="PS50868"/>
    </source>
</evidence>
<evidence type="ECO:0000256" key="6">
    <source>
        <dbReference type="ARBA" id="ARBA00022691"/>
    </source>
</evidence>
<comment type="caution">
    <text evidence="18">The sequence shown here is derived from an EMBL/GenBank/DDBJ whole genome shotgun (WGS) entry which is preliminary data.</text>
</comment>
<evidence type="ECO:0000256" key="5">
    <source>
        <dbReference type="ARBA" id="ARBA00022679"/>
    </source>
</evidence>
<evidence type="ECO:0000256" key="7">
    <source>
        <dbReference type="ARBA" id="ARBA00022723"/>
    </source>
</evidence>
<dbReference type="Pfam" id="PF23011">
    <property type="entry name" value="PHD-1st_NSD"/>
    <property type="match status" value="1"/>
</dbReference>
<comment type="subcellular location">
    <subcellularLocation>
        <location evidence="2">Chromosome</location>
    </subcellularLocation>
    <subcellularLocation>
        <location evidence="1">Nucleus</location>
    </subcellularLocation>
</comment>
<dbReference type="InterPro" id="IPR055198">
    <property type="entry name" value="NSD_PHD"/>
</dbReference>
<feature type="compositionally biased region" description="Polar residues" evidence="13">
    <location>
        <begin position="70"/>
        <end position="80"/>
    </location>
</feature>
<feature type="domain" description="AWS" evidence="17">
    <location>
        <begin position="503"/>
        <end position="549"/>
    </location>
</feature>
<dbReference type="GO" id="GO:0005694">
    <property type="term" value="C:chromosome"/>
    <property type="evidence" value="ECO:0007669"/>
    <property type="project" value="UniProtKB-SubCell"/>
</dbReference>
<feature type="compositionally biased region" description="Low complexity" evidence="13">
    <location>
        <begin position="287"/>
        <end position="296"/>
    </location>
</feature>
<evidence type="ECO:0000259" key="17">
    <source>
        <dbReference type="PROSITE" id="PS51215"/>
    </source>
</evidence>
<feature type="domain" description="SET" evidence="15">
    <location>
        <begin position="551"/>
        <end position="670"/>
    </location>
</feature>
<dbReference type="InterPro" id="IPR001214">
    <property type="entry name" value="SET_dom"/>
</dbReference>
<dbReference type="InterPro" id="IPR059153">
    <property type="entry name" value="NSD_PHD-1st"/>
</dbReference>
<dbReference type="GO" id="GO:0008270">
    <property type="term" value="F:zinc ion binding"/>
    <property type="evidence" value="ECO:0007669"/>
    <property type="project" value="UniProtKB-KW"/>
</dbReference>
<dbReference type="EMBL" id="JAGRRH010000013">
    <property type="protein sequence ID" value="KAG7360301.1"/>
    <property type="molecule type" value="Genomic_DNA"/>
</dbReference>
<keyword evidence="19" id="KW-1185">Reference proteome</keyword>
<dbReference type="InterPro" id="IPR055197">
    <property type="entry name" value="PHDvar_NSD"/>
</dbReference>
<dbReference type="AlphaFoldDB" id="A0A9K3LG79"/>
<keyword evidence="7" id="KW-0479">Metal-binding</keyword>
<evidence type="ECO:0000256" key="8">
    <source>
        <dbReference type="ARBA" id="ARBA00022737"/>
    </source>
</evidence>
<name>A0A9K3LG79_9STRA</name>
<keyword evidence="8" id="KW-0677">Repeat</keyword>
<evidence type="ECO:0000256" key="11">
    <source>
        <dbReference type="ARBA" id="ARBA00023242"/>
    </source>
</evidence>
<feature type="domain" description="Post-SET" evidence="16">
    <location>
        <begin position="677"/>
        <end position="693"/>
    </location>
</feature>
<dbReference type="PROSITE" id="PS50280">
    <property type="entry name" value="SET"/>
    <property type="match status" value="1"/>
</dbReference>
<feature type="compositionally biased region" description="Basic and acidic residues" evidence="13">
    <location>
        <begin position="86"/>
        <end position="106"/>
    </location>
</feature>
<dbReference type="PANTHER" id="PTHR22884">
    <property type="entry name" value="SET DOMAIN PROTEINS"/>
    <property type="match status" value="1"/>
</dbReference>
<evidence type="ECO:0000256" key="10">
    <source>
        <dbReference type="ARBA" id="ARBA00022833"/>
    </source>
</evidence>
<evidence type="ECO:0000313" key="19">
    <source>
        <dbReference type="Proteomes" id="UP000693970"/>
    </source>
</evidence>
<dbReference type="InterPro" id="IPR019787">
    <property type="entry name" value="Znf_PHD-finger"/>
</dbReference>
<dbReference type="CDD" id="cd10531">
    <property type="entry name" value="SET_SETD2-like"/>
    <property type="match status" value="1"/>
</dbReference>
<evidence type="ECO:0000256" key="13">
    <source>
        <dbReference type="SAM" id="MobiDB-lite"/>
    </source>
</evidence>
<reference evidence="18" key="1">
    <citation type="journal article" date="2021" name="Sci. Rep.">
        <title>Diploid genomic architecture of Nitzschia inconspicua, an elite biomass production diatom.</title>
        <authorList>
            <person name="Oliver A."/>
            <person name="Podell S."/>
            <person name="Pinowska A."/>
            <person name="Traller J.C."/>
            <person name="Smith S.R."/>
            <person name="McClure R."/>
            <person name="Beliaev A."/>
            <person name="Bohutskyi P."/>
            <person name="Hill E.A."/>
            <person name="Rabines A."/>
            <person name="Zheng H."/>
            <person name="Allen L.Z."/>
            <person name="Kuo A."/>
            <person name="Grigoriev I.V."/>
            <person name="Allen A.E."/>
            <person name="Hazlebeck D."/>
            <person name="Allen E.E."/>
        </authorList>
    </citation>
    <scope>NUCLEOTIDE SEQUENCE</scope>
    <source>
        <strain evidence="18">Hildebrandi</strain>
    </source>
</reference>
<feature type="region of interest" description="Disordered" evidence="13">
    <location>
        <begin position="282"/>
        <end position="307"/>
    </location>
</feature>
<dbReference type="PROSITE" id="PS01359">
    <property type="entry name" value="ZF_PHD_1"/>
    <property type="match status" value="1"/>
</dbReference>
<dbReference type="InterPro" id="IPR019786">
    <property type="entry name" value="Zinc_finger_PHD-type_CS"/>
</dbReference>
<evidence type="ECO:0000256" key="1">
    <source>
        <dbReference type="ARBA" id="ARBA00004123"/>
    </source>
</evidence>
<dbReference type="CDD" id="cd15566">
    <property type="entry name" value="PHD3_NSD"/>
    <property type="match status" value="1"/>
</dbReference>
<feature type="compositionally biased region" description="Polar residues" evidence="13">
    <location>
        <begin position="40"/>
        <end position="53"/>
    </location>
</feature>
<keyword evidence="9 12" id="KW-0863">Zinc-finger</keyword>
<evidence type="ECO:0000259" key="14">
    <source>
        <dbReference type="PROSITE" id="PS50016"/>
    </source>
</evidence>
<dbReference type="Pfam" id="PF22908">
    <property type="entry name" value="PHD_NSD"/>
    <property type="match status" value="1"/>
</dbReference>
<keyword evidence="11" id="KW-0539">Nucleus</keyword>
<feature type="compositionally biased region" description="Polar residues" evidence="13">
    <location>
        <begin position="1"/>
        <end position="15"/>
    </location>
</feature>
<evidence type="ECO:0000259" key="15">
    <source>
        <dbReference type="PROSITE" id="PS50280"/>
    </source>
</evidence>
<dbReference type="InterPro" id="IPR003616">
    <property type="entry name" value="Post-SET_dom"/>
</dbReference>
<dbReference type="GO" id="GO:0042054">
    <property type="term" value="F:histone methyltransferase activity"/>
    <property type="evidence" value="ECO:0007669"/>
    <property type="project" value="InterPro"/>
</dbReference>